<accession>A0A135L9I7</accession>
<dbReference type="OrthoDB" id="4363924at2759"/>
<evidence type="ECO:0000313" key="2">
    <source>
        <dbReference type="Proteomes" id="UP000070168"/>
    </source>
</evidence>
<organism evidence="1 2">
    <name type="scientific">Penicillium patulum</name>
    <name type="common">Penicillium griseofulvum</name>
    <dbReference type="NCBI Taxonomy" id="5078"/>
    <lineage>
        <taxon>Eukaryota</taxon>
        <taxon>Fungi</taxon>
        <taxon>Dikarya</taxon>
        <taxon>Ascomycota</taxon>
        <taxon>Pezizomycotina</taxon>
        <taxon>Eurotiomycetes</taxon>
        <taxon>Eurotiomycetidae</taxon>
        <taxon>Eurotiales</taxon>
        <taxon>Aspergillaceae</taxon>
        <taxon>Penicillium</taxon>
    </lineage>
</organism>
<dbReference type="Proteomes" id="UP000070168">
    <property type="component" value="Unassembled WGS sequence"/>
</dbReference>
<dbReference type="GeneID" id="63706428"/>
<proteinExistence type="predicted"/>
<gene>
    <name evidence="1" type="ORF">PGRI_034150</name>
</gene>
<protein>
    <submittedName>
        <fullName evidence="1">Uncharacterized protein</fullName>
    </submittedName>
</protein>
<evidence type="ECO:0000313" key="1">
    <source>
        <dbReference type="EMBL" id="KXG45648.1"/>
    </source>
</evidence>
<comment type="caution">
    <text evidence="1">The sequence shown here is derived from an EMBL/GenBank/DDBJ whole genome shotgun (WGS) entry which is preliminary data.</text>
</comment>
<sequence length="120" mass="13873">MSSKSPESPGSPGVPARMVHPDSKVIFTQGTWLPEEVVASILPEIPKLTMAMNPIEWWNTTRRALHQVGLLCFLLDIKVIHPKPEDPDYKNWYEWSTTAYRWMYSNKEKDVQNIIDNMSD</sequence>
<keyword evidence="2" id="KW-1185">Reference proteome</keyword>
<name>A0A135L9I7_PENPA</name>
<dbReference type="EMBL" id="LHQR01000070">
    <property type="protein sequence ID" value="KXG45648.1"/>
    <property type="molecule type" value="Genomic_DNA"/>
</dbReference>
<dbReference type="AlphaFoldDB" id="A0A135L9I7"/>
<dbReference type="RefSeq" id="XP_040644184.1">
    <property type="nucleotide sequence ID" value="XM_040791128.1"/>
</dbReference>
<reference evidence="1 2" key="1">
    <citation type="journal article" date="2016" name="BMC Genomics">
        <title>Genome sequencing and secondary metabolism of the postharvest pathogen Penicillium griseofulvum.</title>
        <authorList>
            <person name="Banani H."/>
            <person name="Marcet-Houben M."/>
            <person name="Ballester A.R."/>
            <person name="Abbruscato P."/>
            <person name="Gonzalez-Candelas L."/>
            <person name="Gabaldon T."/>
            <person name="Spadaro D."/>
        </authorList>
    </citation>
    <scope>NUCLEOTIDE SEQUENCE [LARGE SCALE GENOMIC DNA]</scope>
    <source>
        <strain evidence="1 2">PG3</strain>
    </source>
</reference>